<keyword evidence="6" id="KW-0067">ATP-binding</keyword>
<evidence type="ECO:0000256" key="2">
    <source>
        <dbReference type="ARBA" id="ARBA00022527"/>
    </source>
</evidence>
<accession>A0A9J7IE16</accession>
<dbReference type="VEuPathDB" id="VectorBase:MDOMA2_008561"/>
<dbReference type="VEuPathDB" id="VectorBase:MDOMA2_010830"/>
<feature type="compositionally biased region" description="Low complexity" evidence="9">
    <location>
        <begin position="1536"/>
        <end position="1553"/>
    </location>
</feature>
<dbReference type="InterPro" id="IPR000719">
    <property type="entry name" value="Prot_kinase_dom"/>
</dbReference>
<evidence type="ECO:0000256" key="5">
    <source>
        <dbReference type="ARBA" id="ARBA00022777"/>
    </source>
</evidence>
<feature type="compositionally biased region" description="Acidic residues" evidence="9">
    <location>
        <begin position="727"/>
        <end position="743"/>
    </location>
</feature>
<feature type="compositionally biased region" description="Polar residues" evidence="9">
    <location>
        <begin position="1"/>
        <end position="11"/>
    </location>
</feature>
<dbReference type="GO" id="GO:0006884">
    <property type="term" value="P:cell volume homeostasis"/>
    <property type="evidence" value="ECO:0007669"/>
    <property type="project" value="UniProtKB-ARBA"/>
</dbReference>
<feature type="compositionally biased region" description="Low complexity" evidence="9">
    <location>
        <begin position="63"/>
        <end position="74"/>
    </location>
</feature>
<dbReference type="GO" id="GO:0005524">
    <property type="term" value="F:ATP binding"/>
    <property type="evidence" value="ECO:0007669"/>
    <property type="project" value="UniProtKB-KW"/>
</dbReference>
<dbReference type="Gene3D" id="1.10.510.10">
    <property type="entry name" value="Transferase(Phosphotransferase) domain 1"/>
    <property type="match status" value="1"/>
</dbReference>
<organism evidence="11 12">
    <name type="scientific">Musca domestica</name>
    <name type="common">House fly</name>
    <dbReference type="NCBI Taxonomy" id="7370"/>
    <lineage>
        <taxon>Eukaryota</taxon>
        <taxon>Metazoa</taxon>
        <taxon>Ecdysozoa</taxon>
        <taxon>Arthropoda</taxon>
        <taxon>Hexapoda</taxon>
        <taxon>Insecta</taxon>
        <taxon>Pterygota</taxon>
        <taxon>Neoptera</taxon>
        <taxon>Endopterygota</taxon>
        <taxon>Diptera</taxon>
        <taxon>Brachycera</taxon>
        <taxon>Muscomorpha</taxon>
        <taxon>Muscoidea</taxon>
        <taxon>Muscidae</taxon>
        <taxon>Musca</taxon>
    </lineage>
</organism>
<feature type="compositionally biased region" description="Low complexity" evidence="9">
    <location>
        <begin position="1417"/>
        <end position="1429"/>
    </location>
</feature>
<dbReference type="PROSITE" id="PS00108">
    <property type="entry name" value="PROTEIN_KINASE_ST"/>
    <property type="match status" value="1"/>
</dbReference>
<feature type="region of interest" description="Disordered" evidence="9">
    <location>
        <begin position="1605"/>
        <end position="1639"/>
    </location>
</feature>
<keyword evidence="11" id="KW-1185">Reference proteome</keyword>
<feature type="region of interest" description="Disordered" evidence="9">
    <location>
        <begin position="1"/>
        <end position="99"/>
    </location>
</feature>
<feature type="region of interest" description="Disordered" evidence="9">
    <location>
        <begin position="935"/>
        <end position="967"/>
    </location>
</feature>
<evidence type="ECO:0000259" key="10">
    <source>
        <dbReference type="PROSITE" id="PS50011"/>
    </source>
</evidence>
<feature type="compositionally biased region" description="Polar residues" evidence="9">
    <location>
        <begin position="1327"/>
        <end position="1339"/>
    </location>
</feature>
<feature type="compositionally biased region" description="Polar residues" evidence="9">
    <location>
        <begin position="802"/>
        <end position="821"/>
    </location>
</feature>
<dbReference type="GO" id="GO:0005737">
    <property type="term" value="C:cytoplasm"/>
    <property type="evidence" value="ECO:0007669"/>
    <property type="project" value="UniProtKB-SubCell"/>
</dbReference>
<feature type="compositionally biased region" description="Low complexity" evidence="9">
    <location>
        <begin position="790"/>
        <end position="801"/>
    </location>
</feature>
<evidence type="ECO:0000256" key="7">
    <source>
        <dbReference type="ARBA" id="ARBA00047899"/>
    </source>
</evidence>
<evidence type="ECO:0000256" key="9">
    <source>
        <dbReference type="SAM" id="MobiDB-lite"/>
    </source>
</evidence>
<evidence type="ECO:0000256" key="8">
    <source>
        <dbReference type="ARBA" id="ARBA00048679"/>
    </source>
</evidence>
<dbReference type="Gene3D" id="3.30.200.20">
    <property type="entry name" value="Phosphorylase Kinase, domain 1"/>
    <property type="match status" value="1"/>
</dbReference>
<dbReference type="GO" id="GO:0071474">
    <property type="term" value="P:cellular hyperosmotic response"/>
    <property type="evidence" value="ECO:0007669"/>
    <property type="project" value="UniProtKB-ARBA"/>
</dbReference>
<feature type="region of interest" description="Disordered" evidence="9">
    <location>
        <begin position="1398"/>
        <end position="1437"/>
    </location>
</feature>
<comment type="catalytic activity">
    <reaction evidence="8">
        <text>L-seryl-[protein] + ATP = O-phospho-L-seryl-[protein] + ADP + H(+)</text>
        <dbReference type="Rhea" id="RHEA:17989"/>
        <dbReference type="Rhea" id="RHEA-COMP:9863"/>
        <dbReference type="Rhea" id="RHEA-COMP:11604"/>
        <dbReference type="ChEBI" id="CHEBI:15378"/>
        <dbReference type="ChEBI" id="CHEBI:29999"/>
        <dbReference type="ChEBI" id="CHEBI:30616"/>
        <dbReference type="ChEBI" id="CHEBI:83421"/>
        <dbReference type="ChEBI" id="CHEBI:456216"/>
        <dbReference type="EC" id="2.7.11.1"/>
    </reaction>
</comment>
<feature type="compositionally biased region" description="Polar residues" evidence="9">
    <location>
        <begin position="1169"/>
        <end position="1217"/>
    </location>
</feature>
<dbReference type="SUPFAM" id="SSF56112">
    <property type="entry name" value="Protein kinase-like (PK-like)"/>
    <property type="match status" value="1"/>
</dbReference>
<evidence type="ECO:0000313" key="11">
    <source>
        <dbReference type="Proteomes" id="UP001652621"/>
    </source>
</evidence>
<dbReference type="InterPro" id="IPR011009">
    <property type="entry name" value="Kinase-like_dom_sf"/>
</dbReference>
<feature type="compositionally biased region" description="Basic and acidic residues" evidence="9">
    <location>
        <begin position="1218"/>
        <end position="1227"/>
    </location>
</feature>
<proteinExistence type="predicted"/>
<protein>
    <recommendedName>
        <fullName evidence="1">non-specific serine/threonine protein kinase</fullName>
        <ecNumber evidence="1">2.7.11.1</ecNumber>
    </recommendedName>
</protein>
<feature type="compositionally biased region" description="Polar residues" evidence="9">
    <location>
        <begin position="944"/>
        <end position="955"/>
    </location>
</feature>
<sequence length="1830" mass="203813">MGCAKSRNQQVPYKKMDTSSTTAAKLGNAEGSQKQQKQQNTDKNNPDTKDISPMKSTTATENSSTVSPSSYSTPNKPNERNSTSKGGGGGPGKSSTSMAMQKYNPNMRFILQQVETPARNMPTNYLEVETEFPRDYDDNIEMLSRETEHLEEQFRTPTRTSGTDLSSTQLSASTTCARPTNSKSAPIAKTNHKVTSLTETDHSNVSFTSEKQEVKTPGLGGNKSAKRVGFKVEEKIEKQVAECSVVPKGTSELTSIEGDQSKTPKSHVITPSDVVETAVVAEEQALLTTESQSQNDEQKPSTEVPKISTSLAPVVAALAPTSSSAIQDDDDEPVGVSPCGRFFKYDKEVGRGSFKTVYRGLDTETGVAVAWCELLDKQVKKSERKRFREEADMLKKLQHPNIVRFYTYWEFGVARKKNIVLVTELMLSGTLKSYLKRFKKINPKVLKSWCRQILKGLHFLHTRPLPIIHRDLKCDNIFITGTTGSVKIGDLGLATLKNRSHARSVIGTPEFMAPEMYEEHYDESVDVYAFGMCMLEMAVSEYPYSECKGPAQIYKKVISGIKPAALSKVEDPKVREIIEKCIELRKEDRPKCKDLLNSEFFEEDIGIRVEPTSTEAFLNNPDNNVVEFRLRFLDPKKRSSKHKENEAIQFEFDIKNDDCEKVCNDMMQENIITEEDARAIVRLLKVQVFSLIKERAQRQTQFQLQNEKSRLEKIALQKQREMLPANVEEEEEEDEVESEEDEDGTKSGRHHHQHQQQQPLQLIVPTMQLQMDDTNQQQGQHQQQNYVQYEDQMQHQQQQQQGMSPTTLVSQPPQFYTPQNPAQMSLASSLNAILQQPSNQHYSQTSNQQQATQQDYLVQQQQQQHQMQVQPQNAQMQQQQQQQQYPVQYTMPTQQQQYTMQNQQIMQPQQQQTYSHQDLNCQAAPTANSTTNMATYDQQQQQQSMHMQEYQHNMPQQEQTTQQIPGQSSSTNIIYEQQPQPTQIQDYVQQQQQQIQNAYDVNQQQQQHNMNATQTIYENGTNSCQQPQQQQQHQQQMHGEHQQHQFLLNGHSLNNDVQQQQQQQQIPQVNITGVENNNNSNNNNNNGGQMEQQYITNHMESNSHDYLMTNPTAPSDDGLMDAGYMQQGHDTSGHSNVSSTPVTSSTPTTSSSCDDHKRSQHNHPDSSRKTSTASEYTSLSDYSPDSTITMNSAGYPSGRNSSQYFDMNENGPTTTVENIHERRKDDSGIGSIKNGIITEKVSPPREQPNNGGNQNENNNNNSVNNNSNNNANSNNPAPMVRKISRFYVNPVILPNNSVAVVATPPPTVAAGTTTANNIEPIPEQNDNENSNNQATTTAGAENGPETSNNNTTSSTTTNGNTNNSLEQLKIELENITHAQAFASAIVASINNENIQQQQQSNSCLSQTEEDSSTAPLSSTRTSSTYNSRRTSLDNSGCNELQNALTNIIEADSDNGTPQQESQQTQQIPNTAEPSVQKNSNINGVINVLQQLPACGSVDSTITSSTTQAKTGGLTPNSIADLEKKLAALRNTETGEEAQQQTQSSTASTTTAAVTEPVTTVAQKAMEKDPGSRKVSRFCVSRVQEQKSIEQQQNKDINKVANAPATEVTHPRQDAPPVLQQQQPPQTKPPENPKPKRKSNDASIEHLLPAMNYQHQMALAAAAKPPTAAAVVLPLQEATVPAPAQVVYNQPPNHVTVQLQQHIQQQIQRNAAIQQIQNAAAVAAAATGQMLMPTNLPLATIQQPMLAAAAKPAILQTVPQQQPQQQPPQQQQQVALQQLMVQICKSINNCNSSSNNNSKSNNISSNNSLIIKLYRPNNINPFSNNNWPCPF</sequence>
<dbReference type="PANTHER" id="PTHR13902">
    <property type="entry name" value="SERINE/THREONINE-PROTEIN KINASE WNK WITH NO LYSINE -RELATED"/>
    <property type="match status" value="1"/>
</dbReference>
<feature type="compositionally biased region" description="Low complexity" evidence="9">
    <location>
        <begin position="1137"/>
        <end position="1152"/>
    </location>
</feature>
<dbReference type="GeneID" id="101893928"/>
<dbReference type="RefSeq" id="XP_019892834.2">
    <property type="nucleotide sequence ID" value="XM_020037275.2"/>
</dbReference>
<name>A0A9J7IE16_MUSDO</name>
<feature type="region of interest" description="Disordered" evidence="9">
    <location>
        <begin position="1021"/>
        <end position="1043"/>
    </location>
</feature>
<dbReference type="Proteomes" id="UP001652621">
    <property type="component" value="Unplaced"/>
</dbReference>
<evidence type="ECO:0000256" key="1">
    <source>
        <dbReference type="ARBA" id="ARBA00012513"/>
    </source>
</evidence>
<comment type="catalytic activity">
    <reaction evidence="7">
        <text>L-threonyl-[protein] + ATP = O-phospho-L-threonyl-[protein] + ADP + H(+)</text>
        <dbReference type="Rhea" id="RHEA:46608"/>
        <dbReference type="Rhea" id="RHEA-COMP:11060"/>
        <dbReference type="Rhea" id="RHEA-COMP:11605"/>
        <dbReference type="ChEBI" id="CHEBI:15378"/>
        <dbReference type="ChEBI" id="CHEBI:30013"/>
        <dbReference type="ChEBI" id="CHEBI:30616"/>
        <dbReference type="ChEBI" id="CHEBI:61977"/>
        <dbReference type="ChEBI" id="CHEBI:456216"/>
        <dbReference type="EC" id="2.7.11.1"/>
    </reaction>
</comment>
<feature type="region of interest" description="Disordered" evidence="9">
    <location>
        <begin position="1451"/>
        <end position="1477"/>
    </location>
</feature>
<dbReference type="InterPro" id="IPR008271">
    <property type="entry name" value="Ser/Thr_kinase_AS"/>
</dbReference>
<keyword evidence="5" id="KW-0418">Kinase</keyword>
<feature type="compositionally biased region" description="Low complexity" evidence="9">
    <location>
        <begin position="1249"/>
        <end position="1275"/>
    </location>
</feature>
<feature type="compositionally biased region" description="Basic and acidic residues" evidence="9">
    <location>
        <begin position="1153"/>
        <end position="1168"/>
    </location>
</feature>
<keyword evidence="4" id="KW-0547">Nucleotide-binding</keyword>
<dbReference type="SMART" id="SM00220">
    <property type="entry name" value="S_TKc"/>
    <property type="match status" value="1"/>
</dbReference>
<feature type="region of interest" description="Disordered" evidence="9">
    <location>
        <begin position="1531"/>
        <end position="1553"/>
    </location>
</feature>
<dbReference type="Pfam" id="PF00069">
    <property type="entry name" value="Pkinase"/>
    <property type="match status" value="1"/>
</dbReference>
<keyword evidence="2" id="KW-0723">Serine/threonine-protein kinase</keyword>
<evidence type="ECO:0000256" key="6">
    <source>
        <dbReference type="ARBA" id="ARBA00022840"/>
    </source>
</evidence>
<dbReference type="InterPro" id="IPR050588">
    <property type="entry name" value="WNK_Ser-Thr_kinase"/>
</dbReference>
<evidence type="ECO:0000256" key="4">
    <source>
        <dbReference type="ARBA" id="ARBA00022741"/>
    </source>
</evidence>
<dbReference type="InterPro" id="IPR024678">
    <property type="entry name" value="Kinase_OSR1/WNK_CCT"/>
</dbReference>
<dbReference type="PROSITE" id="PS50011">
    <property type="entry name" value="PROTEIN_KINASE_DOM"/>
    <property type="match status" value="1"/>
</dbReference>
<dbReference type="GO" id="GO:0140693">
    <property type="term" value="F:molecular condensate scaffold activity"/>
    <property type="evidence" value="ECO:0007669"/>
    <property type="project" value="UniProtKB-ARBA"/>
</dbReference>
<feature type="compositionally biased region" description="Polar residues" evidence="9">
    <location>
        <begin position="1467"/>
        <end position="1477"/>
    </location>
</feature>
<dbReference type="GO" id="GO:0004674">
    <property type="term" value="F:protein serine/threonine kinase activity"/>
    <property type="evidence" value="ECO:0007669"/>
    <property type="project" value="UniProtKB-KW"/>
</dbReference>
<feature type="domain" description="Protein kinase" evidence="10">
    <location>
        <begin position="343"/>
        <end position="601"/>
    </location>
</feature>
<feature type="region of interest" description="Disordered" evidence="9">
    <location>
        <begin position="721"/>
        <end position="758"/>
    </location>
</feature>
<feature type="region of interest" description="Disordered" evidence="9">
    <location>
        <begin position="790"/>
        <end position="821"/>
    </location>
</feature>
<dbReference type="CDD" id="cd13983">
    <property type="entry name" value="STKc_WNK"/>
    <property type="match status" value="1"/>
</dbReference>
<feature type="region of interest" description="Disordered" evidence="9">
    <location>
        <begin position="1103"/>
        <end position="1277"/>
    </location>
</feature>
<dbReference type="KEGG" id="mde:101893928"/>
<gene>
    <name evidence="12" type="primary">LOC101893928</name>
</gene>
<dbReference type="GO" id="GO:0140694">
    <property type="term" value="P:membraneless organelle assembly"/>
    <property type="evidence" value="ECO:0007669"/>
    <property type="project" value="UniProtKB-ARBA"/>
</dbReference>
<dbReference type="EC" id="2.7.11.1" evidence="1"/>
<dbReference type="Gene3D" id="3.10.20.90">
    <property type="entry name" value="Phosphatidylinositol 3-kinase Catalytic Subunit, Chain A, domain 1"/>
    <property type="match status" value="1"/>
</dbReference>
<feature type="compositionally biased region" description="Low complexity" evidence="9">
    <location>
        <begin position="1025"/>
        <end position="1037"/>
    </location>
</feature>
<keyword evidence="3" id="KW-0808">Transferase</keyword>
<evidence type="ECO:0000256" key="3">
    <source>
        <dbReference type="ARBA" id="ARBA00022679"/>
    </source>
</evidence>
<feature type="compositionally biased region" description="Low complexity" evidence="9">
    <location>
        <begin position="1346"/>
        <end position="1362"/>
    </location>
</feature>
<dbReference type="OrthoDB" id="4062651at2759"/>
<feature type="region of interest" description="Disordered" evidence="9">
    <location>
        <begin position="1311"/>
        <end position="1362"/>
    </location>
</feature>
<feature type="region of interest" description="Disordered" evidence="9">
    <location>
        <begin position="207"/>
        <end position="226"/>
    </location>
</feature>
<reference evidence="12" key="1">
    <citation type="submission" date="2025-08" db="UniProtKB">
        <authorList>
            <consortium name="RefSeq"/>
        </authorList>
    </citation>
    <scope>IDENTIFICATION</scope>
    <source>
        <strain evidence="12">Aabys</strain>
        <tissue evidence="12">Whole body</tissue>
    </source>
</reference>
<feature type="compositionally biased region" description="Basic and acidic residues" evidence="9">
    <location>
        <begin position="1630"/>
        <end position="1639"/>
    </location>
</feature>
<dbReference type="Pfam" id="PF12202">
    <property type="entry name" value="OSR1_C"/>
    <property type="match status" value="1"/>
</dbReference>
<evidence type="ECO:0000313" key="12">
    <source>
        <dbReference type="RefSeq" id="XP_019892834.2"/>
    </source>
</evidence>
<feature type="compositionally biased region" description="Low complexity" evidence="9">
    <location>
        <begin position="1614"/>
        <end position="1624"/>
    </location>
</feature>